<keyword evidence="6" id="KW-0175">Coiled coil</keyword>
<dbReference type="SUPFAM" id="SSF48726">
    <property type="entry name" value="Immunoglobulin"/>
    <property type="match status" value="6"/>
</dbReference>
<dbReference type="Pfam" id="PF25101">
    <property type="entry name" value="Spectrin_7"/>
    <property type="match status" value="1"/>
</dbReference>
<feature type="domain" description="Ig-like" evidence="8">
    <location>
        <begin position="1429"/>
        <end position="1518"/>
    </location>
</feature>
<dbReference type="InterPro" id="IPR036179">
    <property type="entry name" value="Ig-like_dom_sf"/>
</dbReference>
<dbReference type="InterPro" id="IPR058157">
    <property type="entry name" value="Spectrin_met"/>
</dbReference>
<feature type="compositionally biased region" description="Polar residues" evidence="7">
    <location>
        <begin position="1317"/>
        <end position="1326"/>
    </location>
</feature>
<dbReference type="GO" id="GO:0019899">
    <property type="term" value="F:enzyme binding"/>
    <property type="evidence" value="ECO:0007669"/>
    <property type="project" value="UniProtKB-ARBA"/>
</dbReference>
<reference evidence="9" key="1">
    <citation type="submission" date="2022-01" db="EMBL/GenBank/DDBJ databases">
        <title>Genome Sequence Resource for Two Populations of Ditylenchus destructor, the Migratory Endoparasitic Phytonematode.</title>
        <authorList>
            <person name="Zhang H."/>
            <person name="Lin R."/>
            <person name="Xie B."/>
        </authorList>
    </citation>
    <scope>NUCLEOTIDE SEQUENCE</scope>
    <source>
        <strain evidence="9">BazhouSP</strain>
    </source>
</reference>
<evidence type="ECO:0000256" key="5">
    <source>
        <dbReference type="ARBA" id="ARBA00023319"/>
    </source>
</evidence>
<dbReference type="InterPro" id="IPR007110">
    <property type="entry name" value="Ig-like_dom"/>
</dbReference>
<keyword evidence="2" id="KW-0963">Cytoplasm</keyword>
<feature type="region of interest" description="Disordered" evidence="7">
    <location>
        <begin position="1302"/>
        <end position="1326"/>
    </location>
</feature>
<accession>A0AAD4R7B6</accession>
<dbReference type="PROSITE" id="PS50835">
    <property type="entry name" value="IG_LIKE"/>
    <property type="match status" value="5"/>
</dbReference>
<dbReference type="SMART" id="SM00409">
    <property type="entry name" value="IG"/>
    <property type="match status" value="6"/>
</dbReference>
<dbReference type="FunFam" id="2.60.40.10:FF:000425">
    <property type="entry name" value="Myosin light chain kinase"/>
    <property type="match status" value="2"/>
</dbReference>
<evidence type="ECO:0000256" key="4">
    <source>
        <dbReference type="ARBA" id="ARBA00023157"/>
    </source>
</evidence>
<evidence type="ECO:0000313" key="10">
    <source>
        <dbReference type="Proteomes" id="UP001201812"/>
    </source>
</evidence>
<comment type="subcellular location">
    <subcellularLocation>
        <location evidence="1">Cytoplasm</location>
    </subcellularLocation>
</comment>
<proteinExistence type="predicted"/>
<feature type="coiled-coil region" evidence="6">
    <location>
        <begin position="85"/>
        <end position="112"/>
    </location>
</feature>
<keyword evidence="10" id="KW-1185">Reference proteome</keyword>
<name>A0AAD4R7B6_9BILA</name>
<evidence type="ECO:0000256" key="1">
    <source>
        <dbReference type="ARBA" id="ARBA00004496"/>
    </source>
</evidence>
<dbReference type="EMBL" id="JAKKPZ010000012">
    <property type="protein sequence ID" value="KAI1715015.1"/>
    <property type="molecule type" value="Genomic_DNA"/>
</dbReference>
<feature type="region of interest" description="Disordered" evidence="7">
    <location>
        <begin position="1"/>
        <end position="20"/>
    </location>
</feature>
<dbReference type="GO" id="GO:0031672">
    <property type="term" value="C:A band"/>
    <property type="evidence" value="ECO:0007669"/>
    <property type="project" value="UniProtKB-ARBA"/>
</dbReference>
<evidence type="ECO:0000256" key="7">
    <source>
        <dbReference type="SAM" id="MobiDB-lite"/>
    </source>
</evidence>
<protein>
    <submittedName>
        <fullName evidence="9">Immunoglobulin i-set domain-containing protein</fullName>
    </submittedName>
</protein>
<dbReference type="SUPFAM" id="SSF46966">
    <property type="entry name" value="Spectrin repeat"/>
    <property type="match status" value="2"/>
</dbReference>
<keyword evidence="3" id="KW-0677">Repeat</keyword>
<evidence type="ECO:0000256" key="3">
    <source>
        <dbReference type="ARBA" id="ARBA00022737"/>
    </source>
</evidence>
<gene>
    <name evidence="9" type="ORF">DdX_08292</name>
</gene>
<dbReference type="Pfam" id="PF25075">
    <property type="entry name" value="DUF7799"/>
    <property type="match status" value="1"/>
</dbReference>
<evidence type="ECO:0000313" key="9">
    <source>
        <dbReference type="EMBL" id="KAI1715015.1"/>
    </source>
</evidence>
<evidence type="ECO:0000256" key="6">
    <source>
        <dbReference type="SAM" id="Coils"/>
    </source>
</evidence>
<dbReference type="Gene3D" id="2.60.40.10">
    <property type="entry name" value="Immunoglobulins"/>
    <property type="match status" value="6"/>
</dbReference>
<organism evidence="9 10">
    <name type="scientific">Ditylenchus destructor</name>
    <dbReference type="NCBI Taxonomy" id="166010"/>
    <lineage>
        <taxon>Eukaryota</taxon>
        <taxon>Metazoa</taxon>
        <taxon>Ecdysozoa</taxon>
        <taxon>Nematoda</taxon>
        <taxon>Chromadorea</taxon>
        <taxon>Rhabditida</taxon>
        <taxon>Tylenchina</taxon>
        <taxon>Tylenchomorpha</taxon>
        <taxon>Sphaerularioidea</taxon>
        <taxon>Anguinidae</taxon>
        <taxon>Anguininae</taxon>
        <taxon>Ditylenchus</taxon>
    </lineage>
</organism>
<dbReference type="InterPro" id="IPR018159">
    <property type="entry name" value="Spectrin/alpha-actinin"/>
</dbReference>
<dbReference type="Gene3D" id="1.20.58.60">
    <property type="match status" value="2"/>
</dbReference>
<dbReference type="Proteomes" id="UP001201812">
    <property type="component" value="Unassembled WGS sequence"/>
</dbReference>
<dbReference type="InterPro" id="IPR013783">
    <property type="entry name" value="Ig-like_fold"/>
</dbReference>
<dbReference type="Pfam" id="PF07679">
    <property type="entry name" value="I-set"/>
    <property type="match status" value="6"/>
</dbReference>
<dbReference type="GO" id="GO:0040017">
    <property type="term" value="P:positive regulation of locomotion"/>
    <property type="evidence" value="ECO:0007669"/>
    <property type="project" value="UniProtKB-ARBA"/>
</dbReference>
<dbReference type="GO" id="GO:0060298">
    <property type="term" value="P:positive regulation of sarcomere organization"/>
    <property type="evidence" value="ECO:0007669"/>
    <property type="project" value="UniProtKB-ARBA"/>
</dbReference>
<sequence length="1564" mass="174145">MELVVTPVAENGPTEAQPNEDMWKSTTTISTISVQARPDITMVIAMLKSLGYYELRIDEMKPKMLEIGSDLGETSYLLNSHNDLFSRLTSKQQQVEELLERAQDLVTQQTEQDDVVVYEAMADGLGLAWKELTRQLELRGYILTDTLHLYELADKHEHLNKHTNSMLRHAIGLVPPNANSEQIQSEVGREAASNLQQIVGDTQNAINELIGLTATAVDIGSNIIGQIRVLGALADNYERAGEVAEACLIIEKVMLRMAQQWEMIDNFWTEERSKFDAVIGTPAQVIRTDTQEVPPSSAEHIVAHLNALEAWLDAAKQTLSTTGGDQETVNLLLGEVKTQKQRLEQLKVDASFQNLVDRRQQLLANFADFIQTLDGKSQIDNRVAQFLQNADSMLHQLDKMGAELVNANAPMAGELGPLAHQKAGALIDEGEHLLQTLGQNDAVSNKVAELKEKLMQVEQMARDRIAWAKTANQKLQAQLSSLSSWLKDVAETFMSQNGHLGSDYSSCSEFVNKHKQFTADAVNKEPEVLSVLNHAQELAAPDRRIMVDVQNKYEKLRQGLEVRLQLGRNFEQVLKFAKELDASFENLDTMIGANNRHYAISDPNISQRVRNVIQLVHETLQQERHQGDKFIANARSAASTDSYLNAEDGIGAIQKIVGDHERRLAGFSHMWEEFERSKFDSRKALQVIEEVQMWQIETTELIRIMESQKPQTPEDHRKAENQLENMISQASQQTNKLNSAQSLILQSDPSTMEKAADVERKQKELEGKIREFKDQVVRMTVEETFIETRETLKAPVMISPLMDSQDTVDVRQNPDYRTSFVDGVATLTIEETFIEDSAVYKIRAANGLGSAESEARLVVKSKSQLNKTAEQIGADKPHFVRQLQNVNINEGEIAVLDCVVVANPEPTIIWFKEEETIQESDRIHLQFQGDHCILSIYGASAADSGLYKVKAVNPHGETTNFCRLNVTARKMPPQTPPYVEPTLANQIVSEGQKVQFRIHVSGVPTPNFAWTFQDQPIPQDDPNVQVVNEADGWTRVTIERAMPQYAGIYMIVASNELGEARSGASLNVIPSGRQGPGAFPTSTTGFYTEQISHETTSTTTRNVNQIMQQERFTQNGAITGTPTPPPIPKHRGSSAEKYLMGEYVEKDMGDMGYSSIANAPEFAIPFQNEYTVNEGEKVKIDCLMVGNPRPRVNWYFNDKPIKSNWQVAEFTNIGDTYSICFSPAKLENAGYYRMTAENIRGKTESLTLIHVRPKALQQQTSMIPQPQKLKKTHSLEHNRLMNEFALTGHASSIPRYERFAGGTPPPTKRVHPAVPSGQMTTSAYQPSGQPPHFIQALVSIVGTVGESAKFETIVTGYPAPNAQWSKDGVPLSKENAPNVIFSNVGGRLSLTFQNLSMQNAGKYMCIARNAFGMATSSAQLVVRARTIAPDFIKRLISEEVMEGERLKWSVKVSGDPEPSVTWLRDGQLIPNCEEVKLIGEGDGVYAMVIERVETADGGQFTCLLENEAGEARSTADLVIRPPGAEPGSYFHITKVTQEKQLKGEEVARNQSSSFSIQSPRQTPP</sequence>
<feature type="region of interest" description="Disordered" evidence="7">
    <location>
        <begin position="1540"/>
        <end position="1564"/>
    </location>
</feature>
<dbReference type="InterPro" id="IPR056701">
    <property type="entry name" value="DUF7799"/>
</dbReference>
<feature type="coiled-coil region" evidence="6">
    <location>
        <begin position="716"/>
        <end position="782"/>
    </location>
</feature>
<feature type="domain" description="Ig-like" evidence="8">
    <location>
        <begin position="1331"/>
        <end position="1421"/>
    </location>
</feature>
<feature type="domain" description="Ig-like" evidence="8">
    <location>
        <begin position="1160"/>
        <end position="1247"/>
    </location>
</feature>
<dbReference type="PANTHER" id="PTHR47633:SF4">
    <property type="entry name" value="MYOPALLADIN ISOFORM X1"/>
    <property type="match status" value="1"/>
</dbReference>
<dbReference type="PANTHER" id="PTHR47633">
    <property type="entry name" value="IMMUNOGLOBULIN"/>
    <property type="match status" value="1"/>
</dbReference>
<keyword evidence="5" id="KW-0393">Immunoglobulin domain</keyword>
<feature type="domain" description="Ig-like" evidence="8">
    <location>
        <begin position="977"/>
        <end position="1067"/>
    </location>
</feature>
<evidence type="ECO:0000256" key="2">
    <source>
        <dbReference type="ARBA" id="ARBA00022490"/>
    </source>
</evidence>
<dbReference type="InterPro" id="IPR003598">
    <property type="entry name" value="Ig_sub2"/>
</dbReference>
<dbReference type="GO" id="GO:0045989">
    <property type="term" value="P:positive regulation of striated muscle contraction"/>
    <property type="evidence" value="ECO:0007669"/>
    <property type="project" value="UniProtKB-ARBA"/>
</dbReference>
<dbReference type="SMART" id="SM00150">
    <property type="entry name" value="SPEC"/>
    <property type="match status" value="2"/>
</dbReference>
<comment type="caution">
    <text evidence="9">The sequence shown here is derived from an EMBL/GenBank/DDBJ whole genome shotgun (WGS) entry which is preliminary data.</text>
</comment>
<feature type="domain" description="Ig-like" evidence="8">
    <location>
        <begin position="877"/>
        <end position="967"/>
    </location>
</feature>
<feature type="compositionally biased region" description="Polar residues" evidence="7">
    <location>
        <begin position="1548"/>
        <end position="1564"/>
    </location>
</feature>
<dbReference type="SMART" id="SM00408">
    <property type="entry name" value="IGc2"/>
    <property type="match status" value="5"/>
</dbReference>
<keyword evidence="4" id="KW-1015">Disulfide bond</keyword>
<dbReference type="FunFam" id="2.60.40.10:FF:000107">
    <property type="entry name" value="Myosin, light chain kinase a"/>
    <property type="match status" value="1"/>
</dbReference>
<dbReference type="InterPro" id="IPR013098">
    <property type="entry name" value="Ig_I-set"/>
</dbReference>
<dbReference type="FunFam" id="2.60.40.10:FF:000032">
    <property type="entry name" value="palladin isoform X1"/>
    <property type="match status" value="1"/>
</dbReference>
<evidence type="ECO:0000259" key="8">
    <source>
        <dbReference type="PROSITE" id="PS50835"/>
    </source>
</evidence>
<dbReference type="InterPro" id="IPR003599">
    <property type="entry name" value="Ig_sub"/>
</dbReference>